<dbReference type="GO" id="GO:0035556">
    <property type="term" value="P:intracellular signal transduction"/>
    <property type="evidence" value="ECO:0007669"/>
    <property type="project" value="UniProtKB-ARBA"/>
</dbReference>
<feature type="compositionally biased region" description="Basic and acidic residues" evidence="13">
    <location>
        <begin position="134"/>
        <end position="156"/>
    </location>
</feature>
<evidence type="ECO:0000256" key="13">
    <source>
        <dbReference type="SAM" id="MobiDB-lite"/>
    </source>
</evidence>
<feature type="region of interest" description="Disordered" evidence="13">
    <location>
        <begin position="935"/>
        <end position="956"/>
    </location>
</feature>
<evidence type="ECO:0000256" key="7">
    <source>
        <dbReference type="ARBA" id="ARBA00022840"/>
    </source>
</evidence>
<comment type="catalytic activity">
    <reaction evidence="9">
        <text>L-seryl-[protein] + ATP = O-phospho-L-seryl-[protein] + ADP + H(+)</text>
        <dbReference type="Rhea" id="RHEA:17989"/>
        <dbReference type="Rhea" id="RHEA-COMP:9863"/>
        <dbReference type="Rhea" id="RHEA-COMP:11604"/>
        <dbReference type="ChEBI" id="CHEBI:15378"/>
        <dbReference type="ChEBI" id="CHEBI:29999"/>
        <dbReference type="ChEBI" id="CHEBI:30616"/>
        <dbReference type="ChEBI" id="CHEBI:83421"/>
        <dbReference type="ChEBI" id="CHEBI:456216"/>
        <dbReference type="EC" id="2.7.11.1"/>
    </reaction>
</comment>
<feature type="compositionally biased region" description="Basic residues" evidence="13">
    <location>
        <begin position="1089"/>
        <end position="1106"/>
    </location>
</feature>
<protein>
    <recommendedName>
        <fullName evidence="10">Mitogen-activated protein kinase kinase kinase 19</fullName>
        <ecNumber evidence="2">2.7.11.1</ecNumber>
    </recommendedName>
    <alternativeName>
        <fullName evidence="11">SPS1/STE20-related protein kinase YSK4</fullName>
    </alternativeName>
</protein>
<dbReference type="PANTHER" id="PTHR11584">
    <property type="entry name" value="SERINE/THREONINE PROTEIN KINASE"/>
    <property type="match status" value="1"/>
</dbReference>
<dbReference type="InterPro" id="IPR008271">
    <property type="entry name" value="Ser/Thr_kinase_AS"/>
</dbReference>
<dbReference type="EMBL" id="JAATIS010005477">
    <property type="protein sequence ID" value="KAG2458964.1"/>
    <property type="molecule type" value="Genomic_DNA"/>
</dbReference>
<dbReference type="SUPFAM" id="SSF56112">
    <property type="entry name" value="Protein kinase-like (PK-like)"/>
    <property type="match status" value="1"/>
</dbReference>
<evidence type="ECO:0000256" key="5">
    <source>
        <dbReference type="ARBA" id="ARBA00022741"/>
    </source>
</evidence>
<keyword evidence="3" id="KW-0723">Serine/threonine-protein kinase</keyword>
<evidence type="ECO:0000256" key="2">
    <source>
        <dbReference type="ARBA" id="ARBA00012513"/>
    </source>
</evidence>
<keyword evidence="4" id="KW-0808">Transferase</keyword>
<evidence type="ECO:0000256" key="9">
    <source>
        <dbReference type="ARBA" id="ARBA00048679"/>
    </source>
</evidence>
<reference evidence="15 16" key="1">
    <citation type="journal article" date="2021" name="Cell">
        <title>Tracing the genetic footprints of vertebrate landing in non-teleost ray-finned fishes.</title>
        <authorList>
            <person name="Bi X."/>
            <person name="Wang K."/>
            <person name="Yang L."/>
            <person name="Pan H."/>
            <person name="Jiang H."/>
            <person name="Wei Q."/>
            <person name="Fang M."/>
            <person name="Yu H."/>
            <person name="Zhu C."/>
            <person name="Cai Y."/>
            <person name="He Y."/>
            <person name="Gan X."/>
            <person name="Zeng H."/>
            <person name="Yu D."/>
            <person name="Zhu Y."/>
            <person name="Jiang H."/>
            <person name="Qiu Q."/>
            <person name="Yang H."/>
            <person name="Zhang Y.E."/>
            <person name="Wang W."/>
            <person name="Zhu M."/>
            <person name="He S."/>
            <person name="Zhang G."/>
        </authorList>
    </citation>
    <scope>NUCLEOTIDE SEQUENCE [LARGE SCALE GENOMIC DNA]</scope>
    <source>
        <strain evidence="15">Bchr_013</strain>
    </source>
</reference>
<evidence type="ECO:0000313" key="15">
    <source>
        <dbReference type="EMBL" id="KAG2458964.1"/>
    </source>
</evidence>
<keyword evidence="6 15" id="KW-0418">Kinase</keyword>
<dbReference type="FunFam" id="1.10.510.10:FF:000331">
    <property type="entry name" value="Mitogen-activated protein kinase kinase kinase 19"/>
    <property type="match status" value="1"/>
</dbReference>
<dbReference type="InterPro" id="IPR000719">
    <property type="entry name" value="Prot_kinase_dom"/>
</dbReference>
<evidence type="ECO:0000256" key="12">
    <source>
        <dbReference type="PROSITE-ProRule" id="PRU10141"/>
    </source>
</evidence>
<gene>
    <name evidence="15" type="primary">Map3k19</name>
    <name evidence="15" type="ORF">GTO96_0019763</name>
</gene>
<evidence type="ECO:0000256" key="6">
    <source>
        <dbReference type="ARBA" id="ARBA00022777"/>
    </source>
</evidence>
<keyword evidence="5 12" id="KW-0547">Nucleotide-binding</keyword>
<dbReference type="InterPro" id="IPR017441">
    <property type="entry name" value="Protein_kinase_ATP_BS"/>
</dbReference>
<feature type="non-terminal residue" evidence="15">
    <location>
        <position position="1"/>
    </location>
</feature>
<comment type="caution">
    <text evidence="15">The sequence shown here is derived from an EMBL/GenBank/DDBJ whole genome shotgun (WGS) entry which is preliminary data.</text>
</comment>
<feature type="compositionally biased region" description="Polar residues" evidence="13">
    <location>
        <begin position="1214"/>
        <end position="1223"/>
    </location>
</feature>
<feature type="compositionally biased region" description="Polar residues" evidence="13">
    <location>
        <begin position="1231"/>
        <end position="1241"/>
    </location>
</feature>
<evidence type="ECO:0000259" key="14">
    <source>
        <dbReference type="PROSITE" id="PS50011"/>
    </source>
</evidence>
<dbReference type="GO" id="GO:0004674">
    <property type="term" value="F:protein serine/threonine kinase activity"/>
    <property type="evidence" value="ECO:0007669"/>
    <property type="project" value="UniProtKB-KW"/>
</dbReference>
<feature type="domain" description="Protein kinase" evidence="14">
    <location>
        <begin position="1410"/>
        <end position="1656"/>
    </location>
</feature>
<dbReference type="PROSITE" id="PS00108">
    <property type="entry name" value="PROTEIN_KINASE_ST"/>
    <property type="match status" value="1"/>
</dbReference>
<evidence type="ECO:0000256" key="10">
    <source>
        <dbReference type="ARBA" id="ARBA00069016"/>
    </source>
</evidence>
<dbReference type="PROSITE" id="PS50011">
    <property type="entry name" value="PROTEIN_KINASE_DOM"/>
    <property type="match status" value="1"/>
</dbReference>
<dbReference type="EC" id="2.7.11.1" evidence="2"/>
<dbReference type="SMART" id="SM00220">
    <property type="entry name" value="S_TKc"/>
    <property type="match status" value="1"/>
</dbReference>
<feature type="compositionally biased region" description="Basic and acidic residues" evidence="13">
    <location>
        <begin position="1366"/>
        <end position="1389"/>
    </location>
</feature>
<feature type="compositionally biased region" description="Basic and acidic residues" evidence="13">
    <location>
        <begin position="172"/>
        <end position="181"/>
    </location>
</feature>
<dbReference type="Pfam" id="PF00069">
    <property type="entry name" value="Pkinase"/>
    <property type="match status" value="1"/>
</dbReference>
<evidence type="ECO:0000256" key="1">
    <source>
        <dbReference type="ARBA" id="ARBA00008874"/>
    </source>
</evidence>
<feature type="non-terminal residue" evidence="15">
    <location>
        <position position="1656"/>
    </location>
</feature>
<feature type="region of interest" description="Disordered" evidence="13">
    <location>
        <begin position="1056"/>
        <end position="1113"/>
    </location>
</feature>
<feature type="region of interest" description="Disordered" evidence="13">
    <location>
        <begin position="1348"/>
        <end position="1392"/>
    </location>
</feature>
<dbReference type="Gene3D" id="1.10.510.10">
    <property type="entry name" value="Transferase(Phosphotransferase) domain 1"/>
    <property type="match status" value="1"/>
</dbReference>
<feature type="compositionally biased region" description="Polar residues" evidence="13">
    <location>
        <begin position="1056"/>
        <end position="1068"/>
    </location>
</feature>
<evidence type="ECO:0000256" key="4">
    <source>
        <dbReference type="ARBA" id="ARBA00022679"/>
    </source>
</evidence>
<evidence type="ECO:0000256" key="3">
    <source>
        <dbReference type="ARBA" id="ARBA00022527"/>
    </source>
</evidence>
<dbReference type="PROSITE" id="PS00107">
    <property type="entry name" value="PROTEIN_KINASE_ATP"/>
    <property type="match status" value="1"/>
</dbReference>
<sequence length="1656" mass="183686">MADAREELRRGLTSPEKPPGSNDPSKVRAGNDFKNPLIVSHLVPCMYLGDDHLEAPRGKGDCPEDDGLLLSRPEHLEIDFRMMAADEGHGSKPGAFWEGGAPCPAVCTFEPEEMDLVFPKGKGEASEASLNPQEGKEGREVADRDVEKILKADRSSPKKATRPFENSKSQKPPRDPSEHVPEAGVLIGSWSAGNTNKEVSVLPVEMNNYINLRELEKLIEPVASVLQVLTTIEKIVGDLGAAAREPLEKVRAYVRRFGGAAIQIQCAAKTDILLLIFFQVVQSLIKKGADITLCNHSNQTAVHVSNPTIQGILLSAVEISTFPQRQFLQAAWQGNLSLLQNLLPHSACGDGFLCIHPFSEYYLDRYLTSTGDFFPRWVLLLSASGRLRQHKKSVFSVHSRKHTANEESPHDQLHFKPRCLVNSLISSMSKDDLVMESVMCSKDADVYPEFKISPNTSSSMEDIPLYFNEAEKTPQEIRQTNEEFKEMTSKSTVLPSLQNSYNGSQLQVPFSHGTLPTVPSLPKHSPFRSAGSNKRQMPIIVSRGTVRESKSEADMTRTIMDYSSFQNIKTSIYQRLKVSDPEKQQGHIQGYVTQPSSRQLRFPRHLAPIEIETPNTMKKLLHFIHPVPSKPILLPLSPRASGTKTALLEEGQPDNTPACTVNNNAAVSRNKSQVDLHPQISSCKIACEQSGKESDEVQTQHEAKDSKTTDFNLNYSKCLRILESKTEVNKFLNNQITITRDPNHESGYRALCNSTPPGEEKALIEEIESQLNKLMLVECSPKLISGDNNSACSSDKPSNGGKCTEAPISGTRADDRTKCSPRQVVIIATEPKAEDMVISNNQAYESLVEKTEFKNEKLQLALNTTASEEEEVALDDQQVFTTSGEHFTMKTFPFTSQEINTLVEKFPKEKRHKPNGRNKLALSKSNVNLKCSHIKDKHAKPKSKASLPNNSKVHSKKTIGPLLKTPLKGKLKSHETETKCFEKKVTSVKKHILPHVSKSALQPKKQEVPVTQRSKSATEYLELKYSDMFQEMSSSNEGPGIYEMFVSPAYSTSRIVQSSTNGSLQDTRCVSGKKHRRRNSKSGIMLENRRKRSSRGSAKQKQKKFRDKSCSDEEVEENTIYISGAGWHIKPLRSGSSHEGTHDRNIPLPPGTPVPQKAQHANHALPVIEEQLTDQLALTITPDSHPVLLNTDITKEMQDKHFKHSGNDPADLNYTIQNSGRKGSHSEACQKSEQNSFSAQRDANKASAAANTHVTSEVYQKIKLEEDIPGRTEGNEVSSAANNPSALEVYHKSELDTSPARFEANILPHASNSHATYQNFLESIKDGNETDALLRQFAEQLLSQDQKNTLGPEEKTTNSNNFHVSSLERSKADGLSKKQEQPSLKDKNEASMTAASTLSDSSYMDDTITWSKGEILGRGAYGTVYLGLTSHGQLIAIKQVTLDSSDEAAAKKEFQRLQEEVDLLKTLNHVNIVGFLGTCLEENVVSIFMEYVPGGSIANIINRFGPLPEKVFAIYTKQILQGVEYLHENRVIHRDIKGNNIMLMPSGIIKLIDFGCAKRLAFLNTSSKSSELLKSMHGTPFWMAPEVINETGHGGKSDIWSIGCTVFEMATGKPPLAYMDRLAALYYIGANKGLMPSLPEHFSENARDFVQLCLKR</sequence>
<name>A0A8X7X0E6_POLSE</name>
<keyword evidence="7 12" id="KW-0067">ATP-binding</keyword>
<evidence type="ECO:0000256" key="8">
    <source>
        <dbReference type="ARBA" id="ARBA00047899"/>
    </source>
</evidence>
<organism evidence="15 16">
    <name type="scientific">Polypterus senegalus</name>
    <name type="common">Senegal bichir</name>
    <dbReference type="NCBI Taxonomy" id="55291"/>
    <lineage>
        <taxon>Eukaryota</taxon>
        <taxon>Metazoa</taxon>
        <taxon>Chordata</taxon>
        <taxon>Craniata</taxon>
        <taxon>Vertebrata</taxon>
        <taxon>Euteleostomi</taxon>
        <taxon>Actinopterygii</taxon>
        <taxon>Polypteriformes</taxon>
        <taxon>Polypteridae</taxon>
        <taxon>Polypterus</taxon>
    </lineage>
</organism>
<feature type="region of interest" description="Disordered" evidence="13">
    <location>
        <begin position="1201"/>
        <end position="1252"/>
    </location>
</feature>
<dbReference type="Proteomes" id="UP000886611">
    <property type="component" value="Unassembled WGS sequence"/>
</dbReference>
<feature type="binding site" evidence="12">
    <location>
        <position position="1438"/>
    </location>
    <ligand>
        <name>ATP</name>
        <dbReference type="ChEBI" id="CHEBI:30616"/>
    </ligand>
</feature>
<feature type="compositionally biased region" description="Basic and acidic residues" evidence="13">
    <location>
        <begin position="1"/>
        <end position="10"/>
    </location>
</feature>
<feature type="compositionally biased region" description="Basic residues" evidence="13">
    <location>
        <begin position="1071"/>
        <end position="1080"/>
    </location>
</feature>
<evidence type="ECO:0000313" key="16">
    <source>
        <dbReference type="Proteomes" id="UP000886611"/>
    </source>
</evidence>
<dbReference type="InterPro" id="IPR011009">
    <property type="entry name" value="Kinase-like_dom_sf"/>
</dbReference>
<dbReference type="GO" id="GO:0005524">
    <property type="term" value="F:ATP binding"/>
    <property type="evidence" value="ECO:0007669"/>
    <property type="project" value="UniProtKB-UniRule"/>
</dbReference>
<comment type="similarity">
    <text evidence="1">Belongs to the protein kinase superfamily. STE Ser/Thr protein kinase family. STE20 subfamily.</text>
</comment>
<evidence type="ECO:0000256" key="11">
    <source>
        <dbReference type="ARBA" id="ARBA00080573"/>
    </source>
</evidence>
<keyword evidence="16" id="KW-1185">Reference proteome</keyword>
<dbReference type="PANTHER" id="PTHR11584:SF369">
    <property type="entry name" value="MITOGEN-ACTIVATED PROTEIN KINASE KINASE KINASE 19-RELATED"/>
    <property type="match status" value="1"/>
</dbReference>
<feature type="region of interest" description="Disordered" evidence="13">
    <location>
        <begin position="120"/>
        <end position="181"/>
    </location>
</feature>
<feature type="region of interest" description="Disordered" evidence="13">
    <location>
        <begin position="1131"/>
        <end position="1157"/>
    </location>
</feature>
<feature type="region of interest" description="Disordered" evidence="13">
    <location>
        <begin position="1"/>
        <end position="32"/>
    </location>
</feature>
<feature type="region of interest" description="Disordered" evidence="13">
    <location>
        <begin position="790"/>
        <end position="816"/>
    </location>
</feature>
<comment type="catalytic activity">
    <reaction evidence="8">
        <text>L-threonyl-[protein] + ATP = O-phospho-L-threonyl-[protein] + ADP + H(+)</text>
        <dbReference type="Rhea" id="RHEA:46608"/>
        <dbReference type="Rhea" id="RHEA-COMP:11060"/>
        <dbReference type="Rhea" id="RHEA-COMP:11605"/>
        <dbReference type="ChEBI" id="CHEBI:15378"/>
        <dbReference type="ChEBI" id="CHEBI:30013"/>
        <dbReference type="ChEBI" id="CHEBI:30616"/>
        <dbReference type="ChEBI" id="CHEBI:61977"/>
        <dbReference type="ChEBI" id="CHEBI:456216"/>
        <dbReference type="EC" id="2.7.11.1"/>
    </reaction>
</comment>
<accession>A0A8X7X0E6</accession>
<proteinExistence type="inferred from homology"/>